<evidence type="ECO:0000313" key="3">
    <source>
        <dbReference type="EMBL" id="ABL97380.1"/>
    </source>
</evidence>
<evidence type="ECO:0000259" key="2">
    <source>
        <dbReference type="SMART" id="SM00903"/>
    </source>
</evidence>
<accession>A4GJT5</accession>
<keyword evidence="1" id="KW-0560">Oxidoreductase</keyword>
<dbReference type="InterPro" id="IPR050268">
    <property type="entry name" value="NADH-dep_flavin_reductase"/>
</dbReference>
<dbReference type="GO" id="GO:0010181">
    <property type="term" value="F:FMN binding"/>
    <property type="evidence" value="ECO:0007669"/>
    <property type="project" value="InterPro"/>
</dbReference>
<dbReference type="InterPro" id="IPR012349">
    <property type="entry name" value="Split_barrel_FMN-bd"/>
</dbReference>
<dbReference type="AlphaFoldDB" id="A4GJT5"/>
<dbReference type="PANTHER" id="PTHR30466">
    <property type="entry name" value="FLAVIN REDUCTASE"/>
    <property type="match status" value="1"/>
</dbReference>
<dbReference type="Pfam" id="PF01613">
    <property type="entry name" value="Flavin_Reduct"/>
    <property type="match status" value="1"/>
</dbReference>
<dbReference type="GO" id="GO:0042602">
    <property type="term" value="F:riboflavin reductase (NADPH) activity"/>
    <property type="evidence" value="ECO:0007669"/>
    <property type="project" value="TreeGrafter"/>
</dbReference>
<name>A4GJT5_9BACT</name>
<evidence type="ECO:0000256" key="1">
    <source>
        <dbReference type="ARBA" id="ARBA00023002"/>
    </source>
</evidence>
<dbReference type="EMBL" id="EF107104">
    <property type="protein sequence ID" value="ABL97380.1"/>
    <property type="molecule type" value="Genomic_DNA"/>
</dbReference>
<dbReference type="PANTHER" id="PTHR30466:SF1">
    <property type="entry name" value="FMN REDUCTASE (NADH) RUTF"/>
    <property type="match status" value="1"/>
</dbReference>
<organism evidence="3">
    <name type="scientific">uncultured marine bacterium EB80_02D08</name>
    <dbReference type="NCBI Taxonomy" id="415441"/>
    <lineage>
        <taxon>Bacteria</taxon>
        <taxon>environmental samples</taxon>
    </lineage>
</organism>
<reference evidence="3" key="1">
    <citation type="journal article" date="2007" name="Environ. Microbiol.">
        <title>Proteorhodopsin photosystem gene clusters exhibit co-evolutionary trends and shared ancestry among diverse marine microbial phyla.</title>
        <authorList>
            <person name="McCarren J."/>
            <person name="Delong E.F."/>
        </authorList>
    </citation>
    <scope>NUCLEOTIDE SEQUENCE</scope>
</reference>
<protein>
    <submittedName>
        <fullName evidence="3">Putative flavoprotein oxygenase</fullName>
    </submittedName>
</protein>
<proteinExistence type="predicted"/>
<feature type="domain" description="Flavin reductase like" evidence="2">
    <location>
        <begin position="11"/>
        <end position="154"/>
    </location>
</feature>
<dbReference type="SUPFAM" id="SSF50475">
    <property type="entry name" value="FMN-binding split barrel"/>
    <property type="match status" value="1"/>
</dbReference>
<gene>
    <name evidence="3" type="ORF">MBMO_EB80-02D08.0012</name>
</gene>
<dbReference type="InterPro" id="IPR002563">
    <property type="entry name" value="Flavin_Rdtase-like_dom"/>
</dbReference>
<dbReference type="Gene3D" id="2.30.110.10">
    <property type="entry name" value="Electron Transport, Fmn-binding Protein, Chain A"/>
    <property type="match status" value="1"/>
</dbReference>
<dbReference type="SMART" id="SM00903">
    <property type="entry name" value="Flavin_Reduct"/>
    <property type="match status" value="1"/>
</dbReference>
<sequence>MSLQDNFRQAMRSYIYSVSVMSNVDSDGDFNAITVSSVTSVSLDPPSLLVCINKSAGIHNTIKEGSSFCINLLNKNQEYISNLCSSFQTEGKRFNDQDWDLKNIPFLKSAQANIFCTVDKLISYHTHTIVIGHVTDSFSNQDINTLTYVDGTYQ</sequence>